<gene>
    <name evidence="1" type="ORF">FRUB_08857</name>
</gene>
<accession>A0A225D9F4</accession>
<evidence type="ECO:0000313" key="1">
    <source>
        <dbReference type="EMBL" id="OWK36294.1"/>
    </source>
</evidence>
<comment type="caution">
    <text evidence="1">The sequence shown here is derived from an EMBL/GenBank/DDBJ whole genome shotgun (WGS) entry which is preliminary data.</text>
</comment>
<protein>
    <submittedName>
        <fullName evidence="1">Uncharacterized protein</fullName>
    </submittedName>
</protein>
<evidence type="ECO:0000313" key="2">
    <source>
        <dbReference type="Proteomes" id="UP000214646"/>
    </source>
</evidence>
<sequence>MGELRFPGKDLVMSGINGSFFELPGLPILSPPERLPELFFSTGKWKKDGIPLKIDKITAVYPVMVPQKAHIVLSDAVPNAFKNKFPNLKTEDFPLSFLATNVVWKRKGVLQERSRGKVMAEDLFKTNQQ</sequence>
<organism evidence="1 2">
    <name type="scientific">Fimbriiglobus ruber</name>
    <dbReference type="NCBI Taxonomy" id="1908690"/>
    <lineage>
        <taxon>Bacteria</taxon>
        <taxon>Pseudomonadati</taxon>
        <taxon>Planctomycetota</taxon>
        <taxon>Planctomycetia</taxon>
        <taxon>Gemmatales</taxon>
        <taxon>Gemmataceae</taxon>
        <taxon>Fimbriiglobus</taxon>
    </lineage>
</organism>
<dbReference type="Proteomes" id="UP000214646">
    <property type="component" value="Unassembled WGS sequence"/>
</dbReference>
<proteinExistence type="predicted"/>
<name>A0A225D9F4_9BACT</name>
<dbReference type="AlphaFoldDB" id="A0A225D9F4"/>
<reference evidence="2" key="1">
    <citation type="submission" date="2017-06" db="EMBL/GenBank/DDBJ databases">
        <title>Genome analysis of Fimbriiglobus ruber SP5, the first member of the order Planctomycetales with confirmed chitinolytic capability.</title>
        <authorList>
            <person name="Ravin N.V."/>
            <person name="Rakitin A.L."/>
            <person name="Ivanova A.A."/>
            <person name="Beletsky A.V."/>
            <person name="Kulichevskaya I.S."/>
            <person name="Mardanov A.V."/>
            <person name="Dedysh S.N."/>
        </authorList>
    </citation>
    <scope>NUCLEOTIDE SEQUENCE [LARGE SCALE GENOMIC DNA]</scope>
    <source>
        <strain evidence="2">SP5</strain>
    </source>
</reference>
<keyword evidence="2" id="KW-1185">Reference proteome</keyword>
<dbReference type="EMBL" id="NIDE01000017">
    <property type="protein sequence ID" value="OWK36294.1"/>
    <property type="molecule type" value="Genomic_DNA"/>
</dbReference>